<reference evidence="2 3" key="1">
    <citation type="submission" date="2018-11" db="EMBL/GenBank/DDBJ databases">
        <authorList>
            <consortium name="Pathogen Informatics"/>
        </authorList>
    </citation>
    <scope>NUCLEOTIDE SEQUENCE [LARGE SCALE GENOMIC DNA]</scope>
</reference>
<dbReference type="Proteomes" id="UP000270924">
    <property type="component" value="Unassembled WGS sequence"/>
</dbReference>
<gene>
    <name evidence="2" type="ORF">WBA_LOCUS5469</name>
</gene>
<dbReference type="InParanoid" id="A0A3P7DRI2"/>
<accession>A0A3P7DRI2</accession>
<evidence type="ECO:0000313" key="2">
    <source>
        <dbReference type="EMBL" id="VDM12083.1"/>
    </source>
</evidence>
<dbReference type="Pfam" id="PF09058">
    <property type="entry name" value="L27_1"/>
    <property type="match status" value="1"/>
</dbReference>
<dbReference type="EMBL" id="UYWW01002722">
    <property type="protein sequence ID" value="VDM12083.1"/>
    <property type="molecule type" value="Genomic_DNA"/>
</dbReference>
<evidence type="ECO:0000259" key="1">
    <source>
        <dbReference type="Pfam" id="PF09058"/>
    </source>
</evidence>
<proteinExistence type="predicted"/>
<dbReference type="InterPro" id="IPR036892">
    <property type="entry name" value="L27_dom_sf"/>
</dbReference>
<sequence length="57" mass="6371">MPVHRAGEAHRALEQLEEYHASLVSASSAELRRQIEKLINNFKGALFQSLIGTILLL</sequence>
<protein>
    <recommendedName>
        <fullName evidence="1">L27-1 domain-containing protein</fullName>
    </recommendedName>
</protein>
<dbReference type="InterPro" id="IPR015143">
    <property type="entry name" value="L27_1"/>
</dbReference>
<keyword evidence="3" id="KW-1185">Reference proteome</keyword>
<feature type="domain" description="L27-1" evidence="1">
    <location>
        <begin position="8"/>
        <end position="51"/>
    </location>
</feature>
<organism evidence="2 3">
    <name type="scientific">Wuchereria bancrofti</name>
    <dbReference type="NCBI Taxonomy" id="6293"/>
    <lineage>
        <taxon>Eukaryota</taxon>
        <taxon>Metazoa</taxon>
        <taxon>Ecdysozoa</taxon>
        <taxon>Nematoda</taxon>
        <taxon>Chromadorea</taxon>
        <taxon>Rhabditida</taxon>
        <taxon>Spirurina</taxon>
        <taxon>Spiruromorpha</taxon>
        <taxon>Filarioidea</taxon>
        <taxon>Onchocercidae</taxon>
        <taxon>Wuchereria</taxon>
    </lineage>
</organism>
<dbReference type="AlphaFoldDB" id="A0A3P7DRI2"/>
<dbReference type="OrthoDB" id="5824092at2759"/>
<name>A0A3P7DRI2_WUCBA</name>
<dbReference type="Gene3D" id="1.10.287.470">
    <property type="entry name" value="Helix hairpin bin"/>
    <property type="match status" value="1"/>
</dbReference>
<evidence type="ECO:0000313" key="3">
    <source>
        <dbReference type="Proteomes" id="UP000270924"/>
    </source>
</evidence>
<dbReference type="SUPFAM" id="SSF101288">
    <property type="entry name" value="L27 domain"/>
    <property type="match status" value="1"/>
</dbReference>